<proteinExistence type="predicted"/>
<dbReference type="Proteomes" id="UP000321863">
    <property type="component" value="Unassembled WGS sequence"/>
</dbReference>
<name>A0A511YHQ9_9FLAO</name>
<evidence type="ECO:0000313" key="2">
    <source>
        <dbReference type="Proteomes" id="UP000321863"/>
    </source>
</evidence>
<gene>
    <name evidence="1" type="ORF">CHA01nite_04790</name>
</gene>
<reference evidence="1 2" key="1">
    <citation type="submission" date="2019-07" db="EMBL/GenBank/DDBJ databases">
        <title>Whole genome shotgun sequence of Chryseobacterium hagamense NBRC 105253.</title>
        <authorList>
            <person name="Hosoyama A."/>
            <person name="Uohara A."/>
            <person name="Ohji S."/>
            <person name="Ichikawa N."/>
        </authorList>
    </citation>
    <scope>NUCLEOTIDE SEQUENCE [LARGE SCALE GENOMIC DNA]</scope>
    <source>
        <strain evidence="1 2">NBRC 105253</strain>
    </source>
</reference>
<accession>A0A511YHQ9</accession>
<dbReference type="RefSeq" id="WP_146939621.1">
    <property type="nucleotide sequence ID" value="NZ_BJYJ01000001.1"/>
</dbReference>
<keyword evidence="2" id="KW-1185">Reference proteome</keyword>
<sequence length="214" mass="25147">MKETIYKMELDFRKLNADKLFSFSREQEQLIFEIYDRLSGIYDLSVVAIEDSPFQRFNSGAENSLFSPEICYFITDQNKENPFYLFIVSKIGTTAKGARTTAIYDSLQIWGMKILNEDYGFISVSKKKWTDRIAGVFTRYNINFKNREFNDYYVLGIDRFKTMAFLKESRQELIKAFPNENFRLEIKNNILNFGLPENINVDNALNVAEFLKQV</sequence>
<evidence type="ECO:0000313" key="1">
    <source>
        <dbReference type="EMBL" id="GEN74739.1"/>
    </source>
</evidence>
<comment type="caution">
    <text evidence="1">The sequence shown here is derived from an EMBL/GenBank/DDBJ whole genome shotgun (WGS) entry which is preliminary data.</text>
</comment>
<organism evidence="1 2">
    <name type="scientific">Chryseobacterium hagamense</name>
    <dbReference type="NCBI Taxonomy" id="395935"/>
    <lineage>
        <taxon>Bacteria</taxon>
        <taxon>Pseudomonadati</taxon>
        <taxon>Bacteroidota</taxon>
        <taxon>Flavobacteriia</taxon>
        <taxon>Flavobacteriales</taxon>
        <taxon>Weeksellaceae</taxon>
        <taxon>Chryseobacterium group</taxon>
        <taxon>Chryseobacterium</taxon>
    </lineage>
</organism>
<dbReference type="EMBL" id="BJYJ01000001">
    <property type="protein sequence ID" value="GEN74739.1"/>
    <property type="molecule type" value="Genomic_DNA"/>
</dbReference>
<dbReference type="AlphaFoldDB" id="A0A511YHQ9"/>
<dbReference type="OrthoDB" id="1241894at2"/>
<protein>
    <submittedName>
        <fullName evidence="1">Uncharacterized protein</fullName>
    </submittedName>
</protein>